<dbReference type="Proteomes" id="UP001500320">
    <property type="component" value="Unassembled WGS sequence"/>
</dbReference>
<accession>A0ABP6N5E6</accession>
<protein>
    <submittedName>
        <fullName evidence="1">Uncharacterized protein</fullName>
    </submittedName>
</protein>
<proteinExistence type="predicted"/>
<evidence type="ECO:0000313" key="2">
    <source>
        <dbReference type="Proteomes" id="UP001500320"/>
    </source>
</evidence>
<reference evidence="2" key="1">
    <citation type="journal article" date="2019" name="Int. J. Syst. Evol. Microbiol.">
        <title>The Global Catalogue of Microorganisms (GCM) 10K type strain sequencing project: providing services to taxonomists for standard genome sequencing and annotation.</title>
        <authorList>
            <consortium name="The Broad Institute Genomics Platform"/>
            <consortium name="The Broad Institute Genome Sequencing Center for Infectious Disease"/>
            <person name="Wu L."/>
            <person name="Ma J."/>
        </authorList>
    </citation>
    <scope>NUCLEOTIDE SEQUENCE [LARGE SCALE GENOMIC DNA]</scope>
    <source>
        <strain evidence="2">JCM 9373</strain>
    </source>
</reference>
<evidence type="ECO:0000313" key="1">
    <source>
        <dbReference type="EMBL" id="GAA3136549.1"/>
    </source>
</evidence>
<comment type="caution">
    <text evidence="1">The sequence shown here is derived from an EMBL/GenBank/DDBJ whole genome shotgun (WGS) entry which is preliminary data.</text>
</comment>
<organism evidence="1 2">
    <name type="scientific">Planomonospora alba</name>
    <dbReference type="NCBI Taxonomy" id="161354"/>
    <lineage>
        <taxon>Bacteria</taxon>
        <taxon>Bacillati</taxon>
        <taxon>Actinomycetota</taxon>
        <taxon>Actinomycetes</taxon>
        <taxon>Streptosporangiales</taxon>
        <taxon>Streptosporangiaceae</taxon>
        <taxon>Planomonospora</taxon>
    </lineage>
</organism>
<gene>
    <name evidence="1" type="ORF">GCM10010466_29200</name>
</gene>
<dbReference type="EMBL" id="BAAAUT010000021">
    <property type="protein sequence ID" value="GAA3136549.1"/>
    <property type="molecule type" value="Genomic_DNA"/>
</dbReference>
<name>A0ABP6N5E6_9ACTN</name>
<sequence>MGASRFDRVWSRSDVLAVARPGARVRVVYRVPSLWDAGYHVCSLVGYVEDVCPNSGEFACRLVVGREVIGYRDVASIEAL</sequence>
<keyword evidence="2" id="KW-1185">Reference proteome</keyword>